<accession>A0ACC0X637</accession>
<sequence>MMDCALFLKSLTQGTGFGCGFLVFGCFSQVFNLLGLVLMFCLGLKFLQFSLPGKGLVQFLCDIRAKSSERSNGLCSQIGFGEEFDAKIVSCKCGPLKFLDDSNSKSTINIVSESIADDQERECCEEDEISDVKSLRKLVKIERQRANVAYMELEKERMASASAADEAMAMILRLQSEKSSAEIEANQFRRLAEQKQEYDKEVIQSLQWIIMRHESERGLLQEKLKICKEKLKQFVKDDDEMDEFEGVDCASTSIFKNCVVDDEMIGSF</sequence>
<protein>
    <submittedName>
        <fullName evidence="1">Uncharacterized protein</fullName>
    </submittedName>
</protein>
<keyword evidence="2" id="KW-1185">Reference proteome</keyword>
<comment type="caution">
    <text evidence="1">The sequence shown here is derived from an EMBL/GenBank/DDBJ whole genome shotgun (WGS) entry which is preliminary data.</text>
</comment>
<organism evidence="1 2">
    <name type="scientific">Pistacia integerrima</name>
    <dbReference type="NCBI Taxonomy" id="434235"/>
    <lineage>
        <taxon>Eukaryota</taxon>
        <taxon>Viridiplantae</taxon>
        <taxon>Streptophyta</taxon>
        <taxon>Embryophyta</taxon>
        <taxon>Tracheophyta</taxon>
        <taxon>Spermatophyta</taxon>
        <taxon>Magnoliopsida</taxon>
        <taxon>eudicotyledons</taxon>
        <taxon>Gunneridae</taxon>
        <taxon>Pentapetalae</taxon>
        <taxon>rosids</taxon>
        <taxon>malvids</taxon>
        <taxon>Sapindales</taxon>
        <taxon>Anacardiaceae</taxon>
        <taxon>Pistacia</taxon>
    </lineage>
</organism>
<evidence type="ECO:0000313" key="2">
    <source>
        <dbReference type="Proteomes" id="UP001163603"/>
    </source>
</evidence>
<gene>
    <name evidence="1" type="ORF">Pint_33480</name>
</gene>
<dbReference type="Proteomes" id="UP001163603">
    <property type="component" value="Chromosome 14"/>
</dbReference>
<reference evidence="2" key="1">
    <citation type="journal article" date="2023" name="G3 (Bethesda)">
        <title>Genome assembly and association tests identify interacting loci associated with vigor, precocity, and sex in interspecific pistachio rootstocks.</title>
        <authorList>
            <person name="Palmer W."/>
            <person name="Jacygrad E."/>
            <person name="Sagayaradj S."/>
            <person name="Cavanaugh K."/>
            <person name="Han R."/>
            <person name="Bertier L."/>
            <person name="Beede B."/>
            <person name="Kafkas S."/>
            <person name="Golino D."/>
            <person name="Preece J."/>
            <person name="Michelmore R."/>
        </authorList>
    </citation>
    <scope>NUCLEOTIDE SEQUENCE [LARGE SCALE GENOMIC DNA]</scope>
</reference>
<evidence type="ECO:0000313" key="1">
    <source>
        <dbReference type="EMBL" id="KAJ0011002.1"/>
    </source>
</evidence>
<proteinExistence type="predicted"/>
<name>A0ACC0X637_9ROSI</name>
<dbReference type="EMBL" id="CM047749">
    <property type="protein sequence ID" value="KAJ0011002.1"/>
    <property type="molecule type" value="Genomic_DNA"/>
</dbReference>